<gene>
    <name evidence="2" type="ORF">UFOVP1331_35</name>
    <name evidence="3" type="ORF">UFOVP1442_40</name>
    <name evidence="4" type="ORF">UFOVP1535_11</name>
    <name evidence="1" type="ORF">UFOVP998_24</name>
</gene>
<dbReference type="EMBL" id="LR797391">
    <property type="protein sequence ID" value="CAB4212987.1"/>
    <property type="molecule type" value="Genomic_DNA"/>
</dbReference>
<sequence length="142" mass="14401">MELNGYNIRTTVDGTPMVLSVRRRCTIAEINAGVTLLAARPGQKYRMLSGRAISVGGAAGAVTTVDILGTQSASSVKLAAFAQASLTQNAELKSGGSGAAILAGGLSYAVNDVNTAITAGKTGSDVTTATHIDIAVDYVIEE</sequence>
<dbReference type="EMBL" id="LR796948">
    <property type="protein sequence ID" value="CAB4177369.1"/>
    <property type="molecule type" value="Genomic_DNA"/>
</dbReference>
<evidence type="ECO:0000313" key="4">
    <source>
        <dbReference type="EMBL" id="CAB5227965.1"/>
    </source>
</evidence>
<evidence type="ECO:0000313" key="1">
    <source>
        <dbReference type="EMBL" id="CAB4177369.1"/>
    </source>
</evidence>
<reference evidence="2" key="1">
    <citation type="submission" date="2020-05" db="EMBL/GenBank/DDBJ databases">
        <authorList>
            <person name="Chiriac C."/>
            <person name="Salcher M."/>
            <person name="Ghai R."/>
            <person name="Kavagutti S V."/>
        </authorList>
    </citation>
    <scope>NUCLEOTIDE SEQUENCE</scope>
</reference>
<dbReference type="EMBL" id="LR798380">
    <property type="protein sequence ID" value="CAB5227965.1"/>
    <property type="molecule type" value="Genomic_DNA"/>
</dbReference>
<evidence type="ECO:0000313" key="3">
    <source>
        <dbReference type="EMBL" id="CAB4212987.1"/>
    </source>
</evidence>
<protein>
    <submittedName>
        <fullName evidence="2">Uncharacterized protein</fullName>
    </submittedName>
</protein>
<dbReference type="EMBL" id="LR797287">
    <property type="protein sequence ID" value="CAB4199297.1"/>
    <property type="molecule type" value="Genomic_DNA"/>
</dbReference>
<evidence type="ECO:0000313" key="2">
    <source>
        <dbReference type="EMBL" id="CAB4199297.1"/>
    </source>
</evidence>
<proteinExistence type="predicted"/>
<organism evidence="2">
    <name type="scientific">uncultured Caudovirales phage</name>
    <dbReference type="NCBI Taxonomy" id="2100421"/>
    <lineage>
        <taxon>Viruses</taxon>
        <taxon>Duplodnaviria</taxon>
        <taxon>Heunggongvirae</taxon>
        <taxon>Uroviricota</taxon>
        <taxon>Caudoviricetes</taxon>
        <taxon>Peduoviridae</taxon>
        <taxon>Maltschvirus</taxon>
        <taxon>Maltschvirus maltsch</taxon>
    </lineage>
</organism>
<name>A0A6J5RY63_9CAUD</name>
<accession>A0A6J5RY63</accession>